<dbReference type="Gene3D" id="3.40.190.80">
    <property type="match status" value="1"/>
</dbReference>
<evidence type="ECO:0000313" key="3">
    <source>
        <dbReference type="Proteomes" id="UP000652427"/>
    </source>
</evidence>
<comment type="caution">
    <text evidence="2">The sequence shown here is derived from an EMBL/GenBank/DDBJ whole genome shotgun (WGS) entry which is preliminary data.</text>
</comment>
<name>A0ABX2N1L7_9SPHN</name>
<sequence length="268" mass="29269">MHPLYQPVLDIIENASRDIVMPYYQNLKSHQIDEKTPGDLVTVADKLSEEYIAGALSALLPETKIVGEEAFAADESLLDQLADGQVCIIDPIDGTGNYAAGRGPFGIMIALVEQNETVAGWLYDPLTGRICHANRNGGAFINGEQIAVAEDHPEQPVAALATGFMTPEERDILLAAAEPVYEIVDIPRCAAEQYPRLVQGTNHISVFQRTLPWDHASGVLFLNEAGGKCARWDGSDYRPADRRKGLLGASSPKLWDEAAERLGEIFRN</sequence>
<dbReference type="PANTHER" id="PTHR20854">
    <property type="entry name" value="INOSITOL MONOPHOSPHATASE"/>
    <property type="match status" value="1"/>
</dbReference>
<dbReference type="SUPFAM" id="SSF56655">
    <property type="entry name" value="Carbohydrate phosphatase"/>
    <property type="match status" value="1"/>
</dbReference>
<protein>
    <submittedName>
        <fullName evidence="2">Inositol monophosphatase</fullName>
    </submittedName>
</protein>
<dbReference type="Pfam" id="PF00459">
    <property type="entry name" value="Inositol_P"/>
    <property type="match status" value="1"/>
</dbReference>
<accession>A0ABX2N1L7</accession>
<keyword evidence="3" id="KW-1185">Reference proteome</keyword>
<dbReference type="InterPro" id="IPR000760">
    <property type="entry name" value="Inositol_monophosphatase-like"/>
</dbReference>
<reference evidence="2 3" key="1">
    <citation type="submission" date="2020-06" db="EMBL/GenBank/DDBJ databases">
        <authorList>
            <person name="Kim S.-J."/>
            <person name="Park S.-J."/>
        </authorList>
    </citation>
    <scope>NUCLEOTIDE SEQUENCE [LARGE SCALE GENOMIC DNA]</scope>
    <source>
        <strain evidence="2 3">SW-151</strain>
    </source>
</reference>
<proteinExistence type="inferred from homology"/>
<evidence type="ECO:0000256" key="1">
    <source>
        <dbReference type="ARBA" id="ARBA00009759"/>
    </source>
</evidence>
<dbReference type="Gene3D" id="3.30.540.10">
    <property type="entry name" value="Fructose-1,6-Bisphosphatase, subunit A, domain 1"/>
    <property type="match status" value="1"/>
</dbReference>
<dbReference type="PANTHER" id="PTHR20854:SF4">
    <property type="entry name" value="INOSITOL-1-MONOPHOSPHATASE-RELATED"/>
    <property type="match status" value="1"/>
</dbReference>
<dbReference type="EMBL" id="JABWMH010000002">
    <property type="protein sequence ID" value="NVD27567.1"/>
    <property type="molecule type" value="Genomic_DNA"/>
</dbReference>
<comment type="similarity">
    <text evidence="1">Belongs to the inositol monophosphatase superfamily.</text>
</comment>
<gene>
    <name evidence="2" type="ORF">HUO14_06575</name>
</gene>
<organism evidence="2 3">
    <name type="scientific">Parasphingorhabdus flavimaris</name>
    <dbReference type="NCBI Taxonomy" id="266812"/>
    <lineage>
        <taxon>Bacteria</taxon>
        <taxon>Pseudomonadati</taxon>
        <taxon>Pseudomonadota</taxon>
        <taxon>Alphaproteobacteria</taxon>
        <taxon>Sphingomonadales</taxon>
        <taxon>Sphingomonadaceae</taxon>
        <taxon>Parasphingorhabdus</taxon>
    </lineage>
</organism>
<evidence type="ECO:0000313" key="2">
    <source>
        <dbReference type="EMBL" id="NVD27567.1"/>
    </source>
</evidence>
<dbReference type="PRINTS" id="PR00377">
    <property type="entry name" value="IMPHPHTASES"/>
</dbReference>
<dbReference type="RefSeq" id="WP_176279079.1">
    <property type="nucleotide sequence ID" value="NZ_JABWMH010000002.1"/>
</dbReference>
<dbReference type="Proteomes" id="UP000652427">
    <property type="component" value="Unassembled WGS sequence"/>
</dbReference>